<evidence type="ECO:0000259" key="5">
    <source>
        <dbReference type="PROSITE" id="PS50893"/>
    </source>
</evidence>
<dbReference type="PANTHER" id="PTHR24220">
    <property type="entry name" value="IMPORT ATP-BINDING PROTEIN"/>
    <property type="match status" value="1"/>
</dbReference>
<dbReference type="PROSITE" id="PS00211">
    <property type="entry name" value="ABC_TRANSPORTER_1"/>
    <property type="match status" value="1"/>
</dbReference>
<protein>
    <submittedName>
        <fullName evidence="6">ABC transporter, ATP-binding protein</fullName>
    </submittedName>
</protein>
<dbReference type="GO" id="GO:0098796">
    <property type="term" value="C:membrane protein complex"/>
    <property type="evidence" value="ECO:0007669"/>
    <property type="project" value="UniProtKB-ARBA"/>
</dbReference>
<dbReference type="Gene3D" id="3.40.50.300">
    <property type="entry name" value="P-loop containing nucleotide triphosphate hydrolases"/>
    <property type="match status" value="1"/>
</dbReference>
<dbReference type="SMART" id="SM00382">
    <property type="entry name" value="AAA"/>
    <property type="match status" value="1"/>
</dbReference>
<dbReference type="GO" id="GO:0022857">
    <property type="term" value="F:transmembrane transporter activity"/>
    <property type="evidence" value="ECO:0007669"/>
    <property type="project" value="TreeGrafter"/>
</dbReference>
<reference evidence="6" key="1">
    <citation type="submission" date="2018-06" db="EMBL/GenBank/DDBJ databases">
        <authorList>
            <person name="Zhirakovskaya E."/>
        </authorList>
    </citation>
    <scope>NUCLEOTIDE SEQUENCE</scope>
</reference>
<dbReference type="GO" id="GO:0005886">
    <property type="term" value="C:plasma membrane"/>
    <property type="evidence" value="ECO:0007669"/>
    <property type="project" value="TreeGrafter"/>
</dbReference>
<evidence type="ECO:0000256" key="2">
    <source>
        <dbReference type="ARBA" id="ARBA00022741"/>
    </source>
</evidence>
<evidence type="ECO:0000313" key="6">
    <source>
        <dbReference type="EMBL" id="VAW14743.1"/>
    </source>
</evidence>
<gene>
    <name evidence="6" type="ORF">MNBD_ALPHA11-1030</name>
</gene>
<dbReference type="GO" id="GO:0016887">
    <property type="term" value="F:ATP hydrolysis activity"/>
    <property type="evidence" value="ECO:0007669"/>
    <property type="project" value="InterPro"/>
</dbReference>
<name>A0A3B0TF36_9ZZZZ</name>
<dbReference type="PROSITE" id="PS50893">
    <property type="entry name" value="ABC_TRANSPORTER_2"/>
    <property type="match status" value="1"/>
</dbReference>
<dbReference type="AlphaFoldDB" id="A0A3B0TF36"/>
<feature type="compositionally biased region" description="Polar residues" evidence="4">
    <location>
        <begin position="245"/>
        <end position="254"/>
    </location>
</feature>
<dbReference type="EMBL" id="UOEQ01000053">
    <property type="protein sequence ID" value="VAW14743.1"/>
    <property type="molecule type" value="Genomic_DNA"/>
</dbReference>
<evidence type="ECO:0000256" key="4">
    <source>
        <dbReference type="SAM" id="MobiDB-lite"/>
    </source>
</evidence>
<organism evidence="6">
    <name type="scientific">hydrothermal vent metagenome</name>
    <dbReference type="NCBI Taxonomy" id="652676"/>
    <lineage>
        <taxon>unclassified sequences</taxon>
        <taxon>metagenomes</taxon>
        <taxon>ecological metagenomes</taxon>
    </lineage>
</organism>
<keyword evidence="1" id="KW-0813">Transport</keyword>
<dbReference type="CDD" id="cd03255">
    <property type="entry name" value="ABC_MJ0796_LolCDE_FtsE"/>
    <property type="match status" value="1"/>
</dbReference>
<dbReference type="FunFam" id="3.40.50.300:FF:000032">
    <property type="entry name" value="Export ABC transporter ATP-binding protein"/>
    <property type="match status" value="1"/>
</dbReference>
<keyword evidence="3 6" id="KW-0067">ATP-binding</keyword>
<proteinExistence type="predicted"/>
<evidence type="ECO:0000256" key="3">
    <source>
        <dbReference type="ARBA" id="ARBA00022840"/>
    </source>
</evidence>
<dbReference type="InterPro" id="IPR003439">
    <property type="entry name" value="ABC_transporter-like_ATP-bd"/>
</dbReference>
<feature type="region of interest" description="Disordered" evidence="4">
    <location>
        <begin position="221"/>
        <end position="254"/>
    </location>
</feature>
<feature type="domain" description="ABC transporter" evidence="5">
    <location>
        <begin position="6"/>
        <end position="247"/>
    </location>
</feature>
<dbReference type="InterPro" id="IPR017911">
    <property type="entry name" value="MacB-like_ATP-bd"/>
</dbReference>
<dbReference type="InterPro" id="IPR015854">
    <property type="entry name" value="ABC_transpr_LolD-like"/>
</dbReference>
<dbReference type="InterPro" id="IPR003593">
    <property type="entry name" value="AAA+_ATPase"/>
</dbReference>
<sequence>MSQPLIKTTNANLRMQNGDVELHILNDINLQVDAAEVVAIVGPSGSGKTSMLMVLSGLEKATGGSIFVAGQDLSQLNEDQLAIFRRKNLGILFQNFHLISSMSALENVALALEIAETGISRAKIRDAATKALDEVGLGERVNHLPSALSGGEQQRVGLARAMVTKPRLLLADEPTGNLDQDTGALVIKLMFELARKQNTAVMLITHDNALAKKADRTLIMDHGQLSQKKSVTKKTSAKQAKTRQAKTSQTKAKT</sequence>
<dbReference type="InterPro" id="IPR017871">
    <property type="entry name" value="ABC_transporter-like_CS"/>
</dbReference>
<feature type="compositionally biased region" description="Basic residues" evidence="4">
    <location>
        <begin position="230"/>
        <end position="244"/>
    </location>
</feature>
<dbReference type="SUPFAM" id="SSF52540">
    <property type="entry name" value="P-loop containing nucleoside triphosphate hydrolases"/>
    <property type="match status" value="1"/>
</dbReference>
<dbReference type="InterPro" id="IPR027417">
    <property type="entry name" value="P-loop_NTPase"/>
</dbReference>
<dbReference type="GO" id="GO:0005524">
    <property type="term" value="F:ATP binding"/>
    <property type="evidence" value="ECO:0007669"/>
    <property type="project" value="UniProtKB-KW"/>
</dbReference>
<evidence type="ECO:0000256" key="1">
    <source>
        <dbReference type="ARBA" id="ARBA00022448"/>
    </source>
</evidence>
<dbReference type="Pfam" id="PF00005">
    <property type="entry name" value="ABC_tran"/>
    <property type="match status" value="1"/>
</dbReference>
<keyword evidence="2" id="KW-0547">Nucleotide-binding</keyword>
<accession>A0A3B0TF36</accession>